<protein>
    <recommendedName>
        <fullName evidence="1">F-box domain-containing protein</fullName>
    </recommendedName>
</protein>
<dbReference type="SMART" id="SM00256">
    <property type="entry name" value="FBOX"/>
    <property type="match status" value="1"/>
</dbReference>
<feature type="domain" description="F-box" evidence="1">
    <location>
        <begin position="14"/>
        <end position="51"/>
    </location>
</feature>
<proteinExistence type="predicted"/>
<dbReference type="Pfam" id="PF00646">
    <property type="entry name" value="F-box"/>
    <property type="match status" value="1"/>
</dbReference>
<dbReference type="Gene3D" id="3.80.10.10">
    <property type="entry name" value="Ribonuclease Inhibitor"/>
    <property type="match status" value="1"/>
</dbReference>
<evidence type="ECO:0000313" key="3">
    <source>
        <dbReference type="Proteomes" id="UP001221142"/>
    </source>
</evidence>
<organism evidence="2 3">
    <name type="scientific">Roridomyces roridus</name>
    <dbReference type="NCBI Taxonomy" id="1738132"/>
    <lineage>
        <taxon>Eukaryota</taxon>
        <taxon>Fungi</taxon>
        <taxon>Dikarya</taxon>
        <taxon>Basidiomycota</taxon>
        <taxon>Agaricomycotina</taxon>
        <taxon>Agaricomycetes</taxon>
        <taxon>Agaricomycetidae</taxon>
        <taxon>Agaricales</taxon>
        <taxon>Marasmiineae</taxon>
        <taxon>Mycenaceae</taxon>
        <taxon>Roridomyces</taxon>
    </lineage>
</organism>
<dbReference type="InterPro" id="IPR001810">
    <property type="entry name" value="F-box_dom"/>
</dbReference>
<dbReference type="PROSITE" id="PS50181">
    <property type="entry name" value="FBOX"/>
    <property type="match status" value="1"/>
</dbReference>
<name>A0AAD7BFX0_9AGAR</name>
<reference evidence="2" key="1">
    <citation type="submission" date="2023-03" db="EMBL/GenBank/DDBJ databases">
        <title>Massive genome expansion in bonnet fungi (Mycena s.s.) driven by repeated elements and novel gene families across ecological guilds.</title>
        <authorList>
            <consortium name="Lawrence Berkeley National Laboratory"/>
            <person name="Harder C.B."/>
            <person name="Miyauchi S."/>
            <person name="Viragh M."/>
            <person name="Kuo A."/>
            <person name="Thoen E."/>
            <person name="Andreopoulos B."/>
            <person name="Lu D."/>
            <person name="Skrede I."/>
            <person name="Drula E."/>
            <person name="Henrissat B."/>
            <person name="Morin E."/>
            <person name="Kohler A."/>
            <person name="Barry K."/>
            <person name="LaButti K."/>
            <person name="Morin E."/>
            <person name="Salamov A."/>
            <person name="Lipzen A."/>
            <person name="Mereny Z."/>
            <person name="Hegedus B."/>
            <person name="Baldrian P."/>
            <person name="Stursova M."/>
            <person name="Weitz H."/>
            <person name="Taylor A."/>
            <person name="Grigoriev I.V."/>
            <person name="Nagy L.G."/>
            <person name="Martin F."/>
            <person name="Kauserud H."/>
        </authorList>
    </citation>
    <scope>NUCLEOTIDE SEQUENCE</scope>
    <source>
        <strain evidence="2">9284</strain>
    </source>
</reference>
<keyword evidence="3" id="KW-1185">Reference proteome</keyword>
<dbReference type="InterPro" id="IPR036047">
    <property type="entry name" value="F-box-like_dom_sf"/>
</dbReference>
<dbReference type="Proteomes" id="UP001221142">
    <property type="component" value="Unassembled WGS sequence"/>
</dbReference>
<evidence type="ECO:0000313" key="2">
    <source>
        <dbReference type="EMBL" id="KAJ7619658.1"/>
    </source>
</evidence>
<dbReference type="EMBL" id="JARKIF010000018">
    <property type="protein sequence ID" value="KAJ7619658.1"/>
    <property type="molecule type" value="Genomic_DNA"/>
</dbReference>
<accession>A0AAD7BFX0</accession>
<dbReference type="SUPFAM" id="SSF81383">
    <property type="entry name" value="F-box domain"/>
    <property type="match status" value="1"/>
</dbReference>
<gene>
    <name evidence="2" type="ORF">FB45DRAFT_931348</name>
</gene>
<dbReference type="AlphaFoldDB" id="A0AAD7BFX0"/>
<evidence type="ECO:0000259" key="1">
    <source>
        <dbReference type="PROSITE" id="PS50181"/>
    </source>
</evidence>
<dbReference type="InterPro" id="IPR032675">
    <property type="entry name" value="LRR_dom_sf"/>
</dbReference>
<sequence length="385" mass="43828">MRTRSTRIVPIPSITITLWLPNEVITEIFLHLPRADHLTLCRVSKLFHGLVLPILLQKVVLKPKWSNSSTLKAFCTALIENPARADSVRSLTFINRAPYYAVAEDFLIQTLKLLRRLKHIWIEDSRTDGVVSHLSALILPDLSSCFFPRADYPDAWKRDVAQFLSRHPTITQLHLWHEPDARFTEGTASVLPNLQYYSGSLHLLRFLSTDNLVVVRTTWTAQSPIFVQILGAQTGHDFSLCIECPLVEKVAQVLVQLSTHMPRLQKLRLTGLDPRLRDYTVPYNFNSNPTTTMSETLNQITKCLPRFERLAYLALALHHTARLPSTVKVDEALRNWADACPTLRGGCIGKKTWMDVGDQWEACSREEFDTEAGFVLWDRVFGSGE</sequence>
<comment type="caution">
    <text evidence="2">The sequence shown here is derived from an EMBL/GenBank/DDBJ whole genome shotgun (WGS) entry which is preliminary data.</text>
</comment>